<evidence type="ECO:0000313" key="4">
    <source>
        <dbReference type="Proteomes" id="UP000623842"/>
    </source>
</evidence>
<dbReference type="InterPro" id="IPR003593">
    <property type="entry name" value="AAA+_ATPase"/>
</dbReference>
<comment type="caution">
    <text evidence="3">The sequence shown here is derived from an EMBL/GenBank/DDBJ whole genome shotgun (WGS) entry which is preliminary data.</text>
</comment>
<evidence type="ECO:0000259" key="2">
    <source>
        <dbReference type="SMART" id="SM00382"/>
    </source>
</evidence>
<dbReference type="InterPro" id="IPR020958">
    <property type="entry name" value="DUF3686"/>
</dbReference>
<evidence type="ECO:0000256" key="1">
    <source>
        <dbReference type="SAM" id="MobiDB-lite"/>
    </source>
</evidence>
<dbReference type="Gene3D" id="3.40.50.300">
    <property type="entry name" value="P-loop containing nucleotide triphosphate hydrolases"/>
    <property type="match status" value="1"/>
</dbReference>
<feature type="compositionally biased region" description="Basic and acidic residues" evidence="1">
    <location>
        <begin position="1721"/>
        <end position="1737"/>
    </location>
</feature>
<dbReference type="InterPro" id="IPR057224">
    <property type="entry name" value="DUF7902"/>
</dbReference>
<sequence length="1745" mass="196455">MAIQDNVTNQAVAEGGSYELIQRRLTHLGTELNTQIQQLNTDRINTFGDTDMAVESRVRVRTENNCVARDIAAIGDILLFGYNVFLGLKRNITVADVFSLHKLEVTDEGVDIVDLPIEGSFLEEPEFVRDFDELYTYYKKTFLAHVYRQGSKVFAIFQIGERLDDIRVFQWAIDANHQVTYIDNRGERALKQPENFDFEWQSVTRDQQVSGKFAHYNLFDTLFVECTGGNLTLKVENNTEAGEGIYSEPVEDTHQSLDDADIDYAMVGELILLKVKPYREEHTRHLIFNTKTQQVLRQDAIANSCIQLPEDHGIIFPGGYYLQNGDHKSFDDKSDNLELHRIIKSPNGEDFLYIFYEPSAGQYALFAYNLITRTLQNPIYGHGQSIYENGRAVIFAAESEPSRLHSMQIWTTPFCSEEHASSQPADNSFFGKIGNAELVRGISALYSVVKLIGVKTPSMVHFNDLVKEAKQLFDHYHWLNDSELASLYALLQQVVEAAELALDEFEKVTAIKQNSDETLIGAKEKFAQLSSELADMSADNAAQYVEGLVALSGFKGELISHKELKYIDVEAIDQIDQQLDQLSKSLSQQTADFLQQENALTPYYQEIESIEQAVAQCDAISALKPIKERIETLIAGLELLNQTMLSIDIEDSRQRTRILEDISAVFSLVNRVNANADLAVKNVGIDEARAEFGARFKLLNQSVTSALNASNTPQECDQQLSQLLIQLEELESQFSDYDEFHGEILAKRDEVYDNFEQHKQQLMDAQQKRCLTLFTAAERILSGIDRRTSGFDSLDKLNSYFAADPMVTKLRQLVEQLRALDDHVKADDVDAKLKNAKEQAVRALRDKSDIYSADGSLVKIGDHQFSVNKQQPELTLLPRDNEMLLHISGSEYFEVIDSSMFAGTQYLWQQDLISENSTVYRGEYLAASILFDAEKKGLQAIAELTAAASDNSLIKVVQRYVEQRYQEGYDKGVHDQDAVAILNALLSLKADIGLLAYPCQEKRLVLAFWCMQLNDNSRIDIQNRCVNLNMMEQTFGSSGLRNDLLAEFTELLSDFQQQHVWLSAQPALAARYLLEELSQGNSSFVTKEASQTLVKDLKLQLKANNLEHSIGQAIGACQHTGQQYALYYAWLSAFSENQQIKAAEDTLVEAACLMTFGEAAQFYSSSAETDKTVSELLGQHGNIVDRQLTINYQEFVSRLTEFVDVHVPAFKQFHQQKQQVLEHKRTQLNMREFQPKALSSFVRNKLINDVYFPIIGANLAKQIGAAGNQKRSDLMGLLLLISPPGYGKTTLIEYVASKLGMTFVKVNCPSIGHDQVSLDPEQANNSTARSEVEKINLAFEMGNNVMLYLDDIQHTHPEFLQKFISLCDGSRKVDGVWQGQSKTYDLRGKKFAVIMAGNPYTESGEAFTIPDMLANRADIYNLGDTLSGREYEFSLSFIENSLTSNRYLAPLATRDMDDLYQLIKQADGEPVNASDLKHGYSQAEVNEIIAVIKRIRQIQQTVLKTNEQYIASAAQDDKYRIEPPFKLQGSYRNMNKMAEKVVPVMTEQEIEQLIADHYRGEAQTLTVGAEENLLKLGELRNTLTPEDQHRWLQIKEEYVRHKNLGGSDNPVANIASQVSLVQKELTNLAKILQQPNSVNLSELTDAVRDLKPNKSAKSEQGHDLSEVLGLFSQQLESVFSPLAQTLADKQQLDGELVNVLSNLNHPAGKASTTKETPIQKISRELSTDNKNQTKVDSSDEVNSIE</sequence>
<dbReference type="RefSeq" id="WP_189771415.1">
    <property type="nucleotide sequence ID" value="NZ_BNCK01000006.1"/>
</dbReference>
<protein>
    <recommendedName>
        <fullName evidence="2">AAA+ ATPase domain-containing protein</fullName>
    </recommendedName>
</protein>
<reference evidence="3" key="1">
    <citation type="journal article" date="2014" name="Int. J. Syst. Evol. Microbiol.">
        <title>Complete genome sequence of Corynebacterium casei LMG S-19264T (=DSM 44701T), isolated from a smear-ripened cheese.</title>
        <authorList>
            <consortium name="US DOE Joint Genome Institute (JGI-PGF)"/>
            <person name="Walter F."/>
            <person name="Albersmeier A."/>
            <person name="Kalinowski J."/>
            <person name="Ruckert C."/>
        </authorList>
    </citation>
    <scope>NUCLEOTIDE SEQUENCE</scope>
    <source>
        <strain evidence="3">KCTC 42731</strain>
    </source>
</reference>
<dbReference type="GO" id="GO:0016887">
    <property type="term" value="F:ATP hydrolysis activity"/>
    <property type="evidence" value="ECO:0007669"/>
    <property type="project" value="InterPro"/>
</dbReference>
<name>A0A919BM74_9GAMM</name>
<feature type="compositionally biased region" description="Polar residues" evidence="1">
    <location>
        <begin position="1705"/>
        <end position="1716"/>
    </location>
</feature>
<keyword evidence="4" id="KW-1185">Reference proteome</keyword>
<dbReference type="Proteomes" id="UP000623842">
    <property type="component" value="Unassembled WGS sequence"/>
</dbReference>
<dbReference type="Pfam" id="PF00004">
    <property type="entry name" value="AAA"/>
    <property type="match status" value="1"/>
</dbReference>
<proteinExistence type="predicted"/>
<feature type="domain" description="AAA+ ATPase" evidence="2">
    <location>
        <begin position="1274"/>
        <end position="1423"/>
    </location>
</feature>
<accession>A0A919BM74</accession>
<dbReference type="InterPro" id="IPR027417">
    <property type="entry name" value="P-loop_NTPase"/>
</dbReference>
<dbReference type="SMART" id="SM00382">
    <property type="entry name" value="AAA"/>
    <property type="match status" value="1"/>
</dbReference>
<evidence type="ECO:0000313" key="3">
    <source>
        <dbReference type="EMBL" id="GHF97004.1"/>
    </source>
</evidence>
<gene>
    <name evidence="3" type="ORF">GCM10017161_26370</name>
</gene>
<feature type="region of interest" description="Disordered" evidence="1">
    <location>
        <begin position="1705"/>
        <end position="1745"/>
    </location>
</feature>
<dbReference type="Pfam" id="PF12458">
    <property type="entry name" value="DUF3686"/>
    <property type="match status" value="1"/>
</dbReference>
<dbReference type="InterPro" id="IPR003959">
    <property type="entry name" value="ATPase_AAA_core"/>
</dbReference>
<dbReference type="Pfam" id="PF25472">
    <property type="entry name" value="DUF7902"/>
    <property type="match status" value="1"/>
</dbReference>
<dbReference type="SUPFAM" id="SSF52540">
    <property type="entry name" value="P-loop containing nucleoside triphosphate hydrolases"/>
    <property type="match status" value="1"/>
</dbReference>
<dbReference type="EMBL" id="BNCK01000006">
    <property type="protein sequence ID" value="GHF97004.1"/>
    <property type="molecule type" value="Genomic_DNA"/>
</dbReference>
<dbReference type="GO" id="GO:0005524">
    <property type="term" value="F:ATP binding"/>
    <property type="evidence" value="ECO:0007669"/>
    <property type="project" value="InterPro"/>
</dbReference>
<organism evidence="3 4">
    <name type="scientific">Thalassotalea marina</name>
    <dbReference type="NCBI Taxonomy" id="1673741"/>
    <lineage>
        <taxon>Bacteria</taxon>
        <taxon>Pseudomonadati</taxon>
        <taxon>Pseudomonadota</taxon>
        <taxon>Gammaproteobacteria</taxon>
        <taxon>Alteromonadales</taxon>
        <taxon>Colwelliaceae</taxon>
        <taxon>Thalassotalea</taxon>
    </lineage>
</organism>
<reference evidence="3" key="2">
    <citation type="submission" date="2020-09" db="EMBL/GenBank/DDBJ databases">
        <authorList>
            <person name="Sun Q."/>
            <person name="Kim S."/>
        </authorList>
    </citation>
    <scope>NUCLEOTIDE SEQUENCE</scope>
    <source>
        <strain evidence="3">KCTC 42731</strain>
    </source>
</reference>